<dbReference type="InterPro" id="IPR020904">
    <property type="entry name" value="Sc_DH/Rdtase_CS"/>
</dbReference>
<dbReference type="PANTHER" id="PTHR43658">
    <property type="entry name" value="SHORT-CHAIN DEHYDROGENASE/REDUCTASE"/>
    <property type="match status" value="1"/>
</dbReference>
<dbReference type="RefSeq" id="WP_109038163.1">
    <property type="nucleotide sequence ID" value="NZ_CP029210.1"/>
</dbReference>
<dbReference type="OrthoDB" id="9794138at2"/>
<gene>
    <name evidence="4" type="ORF">DEH84_02240</name>
</gene>
<evidence type="ECO:0000259" key="3">
    <source>
        <dbReference type="SMART" id="SM00822"/>
    </source>
</evidence>
<dbReference type="EMBL" id="CP029210">
    <property type="protein sequence ID" value="AWI55044.1"/>
    <property type="molecule type" value="Genomic_DNA"/>
</dbReference>
<dbReference type="PANTHER" id="PTHR43658:SF8">
    <property type="entry name" value="17-BETA-HYDROXYSTEROID DEHYDROGENASE 14-RELATED"/>
    <property type="match status" value="1"/>
</dbReference>
<dbReference type="Proteomes" id="UP000244892">
    <property type="component" value="Chromosome"/>
</dbReference>
<accession>A0A2U8FX73</accession>
<dbReference type="PRINTS" id="PR00080">
    <property type="entry name" value="SDRFAMILY"/>
</dbReference>
<dbReference type="PRINTS" id="PR00081">
    <property type="entry name" value="GDHRDH"/>
</dbReference>
<dbReference type="Gene3D" id="3.40.50.720">
    <property type="entry name" value="NAD(P)-binding Rossmann-like Domain"/>
    <property type="match status" value="1"/>
</dbReference>
<evidence type="ECO:0000256" key="2">
    <source>
        <dbReference type="RuleBase" id="RU000363"/>
    </source>
</evidence>
<dbReference type="AlphaFoldDB" id="A0A2U8FX73"/>
<sequence>MQLQDSVVLITGGSSGLGAAAARMAWQAGARVVLADKAEPPASHPLKALDPVCERWHWQATDVADAVSGSAAVDAVQDRFGRLDVLVSAAGLACAERVHGRDGPHRLETFQRMLQVNLLGSFNMMRLAVPAMLNAPPRPAQAGSDSRGLVVFTASIAAFDGQVGQVAYAASKGGVAAMTLPAARDLARDHIRVMTVAPGVFDTPMLRGLPDEARVSLEATVPHPARLGLPDEYAALVRHIVENDYLNGEVIRLDGALRMGPR</sequence>
<feature type="domain" description="Ketoreductase" evidence="3">
    <location>
        <begin position="6"/>
        <end position="203"/>
    </location>
</feature>
<evidence type="ECO:0000313" key="4">
    <source>
        <dbReference type="EMBL" id="AWI55044.1"/>
    </source>
</evidence>
<comment type="similarity">
    <text evidence="2">Belongs to the short-chain dehydrogenases/reductases (SDR) family.</text>
</comment>
<evidence type="ECO:0000256" key="1">
    <source>
        <dbReference type="ARBA" id="ARBA00023002"/>
    </source>
</evidence>
<dbReference type="InterPro" id="IPR057326">
    <property type="entry name" value="KR_dom"/>
</dbReference>
<dbReference type="SMART" id="SM00822">
    <property type="entry name" value="PKS_KR"/>
    <property type="match status" value="1"/>
</dbReference>
<dbReference type="KEGG" id="aon:DEH84_02240"/>
<reference evidence="4 5" key="1">
    <citation type="submission" date="2018-05" db="EMBL/GenBank/DDBJ databases">
        <title>complete genome sequence of Aquabacterium olei NBRC 110486.</title>
        <authorList>
            <person name="Tang B."/>
            <person name="Chang J."/>
            <person name="Zhang L."/>
            <person name="Yang H."/>
        </authorList>
    </citation>
    <scope>NUCLEOTIDE SEQUENCE [LARGE SCALE GENOMIC DNA]</scope>
    <source>
        <strain evidence="4 5">NBRC 110486</strain>
    </source>
</reference>
<dbReference type="InterPro" id="IPR036291">
    <property type="entry name" value="NAD(P)-bd_dom_sf"/>
</dbReference>
<evidence type="ECO:0000313" key="5">
    <source>
        <dbReference type="Proteomes" id="UP000244892"/>
    </source>
</evidence>
<dbReference type="SUPFAM" id="SSF51735">
    <property type="entry name" value="NAD(P)-binding Rossmann-fold domains"/>
    <property type="match status" value="1"/>
</dbReference>
<dbReference type="PROSITE" id="PS00061">
    <property type="entry name" value="ADH_SHORT"/>
    <property type="match status" value="1"/>
</dbReference>
<organism evidence="4 5">
    <name type="scientific">Aquabacterium olei</name>
    <dbReference type="NCBI Taxonomy" id="1296669"/>
    <lineage>
        <taxon>Bacteria</taxon>
        <taxon>Pseudomonadati</taxon>
        <taxon>Pseudomonadota</taxon>
        <taxon>Betaproteobacteria</taxon>
        <taxon>Burkholderiales</taxon>
        <taxon>Aquabacterium</taxon>
    </lineage>
</organism>
<dbReference type="Pfam" id="PF00106">
    <property type="entry name" value="adh_short"/>
    <property type="match status" value="1"/>
</dbReference>
<name>A0A2U8FX73_9BURK</name>
<keyword evidence="1" id="KW-0560">Oxidoreductase</keyword>
<keyword evidence="5" id="KW-1185">Reference proteome</keyword>
<protein>
    <submittedName>
        <fullName evidence="4">3-hydroxyacyl-CoA dehydrogenase</fullName>
    </submittedName>
</protein>
<dbReference type="GO" id="GO:0016491">
    <property type="term" value="F:oxidoreductase activity"/>
    <property type="evidence" value="ECO:0007669"/>
    <property type="project" value="UniProtKB-KW"/>
</dbReference>
<proteinExistence type="inferred from homology"/>
<dbReference type="InterPro" id="IPR002347">
    <property type="entry name" value="SDR_fam"/>
</dbReference>